<feature type="domain" description="TGS" evidence="4">
    <location>
        <begin position="390"/>
        <end position="451"/>
    </location>
</feature>
<name>A0A1G1XUL1_9BACT</name>
<dbReference type="SMART" id="SM00954">
    <property type="entry name" value="RelA_SpoT"/>
    <property type="match status" value="1"/>
</dbReference>
<dbReference type="Proteomes" id="UP000178930">
    <property type="component" value="Unassembled WGS sequence"/>
</dbReference>
<reference evidence="5 6" key="1">
    <citation type="journal article" date="2016" name="Nat. Commun.">
        <title>Thousands of microbial genomes shed light on interconnected biogeochemical processes in an aquifer system.</title>
        <authorList>
            <person name="Anantharaman K."/>
            <person name="Brown C.T."/>
            <person name="Hug L.A."/>
            <person name="Sharon I."/>
            <person name="Castelle C.J."/>
            <person name="Probst A.J."/>
            <person name="Thomas B.C."/>
            <person name="Singh A."/>
            <person name="Wilkins M.J."/>
            <person name="Karaoz U."/>
            <person name="Brodie E.L."/>
            <person name="Williams K.H."/>
            <person name="Hubbard S.S."/>
            <person name="Banfield J.F."/>
        </authorList>
    </citation>
    <scope>NUCLEOTIDE SEQUENCE [LARGE SCALE GENOMIC DNA]</scope>
</reference>
<dbReference type="CDD" id="cd01668">
    <property type="entry name" value="TGS_RSH"/>
    <property type="match status" value="1"/>
</dbReference>
<protein>
    <recommendedName>
        <fullName evidence="7">TGS domain-containing protein</fullName>
    </recommendedName>
</protein>
<feature type="domain" description="HD" evidence="3">
    <location>
        <begin position="41"/>
        <end position="139"/>
    </location>
</feature>
<dbReference type="InterPro" id="IPR007685">
    <property type="entry name" value="RelA_SpoT"/>
</dbReference>
<comment type="similarity">
    <text evidence="2">Belongs to the relA/spoT family.</text>
</comment>
<evidence type="ECO:0000259" key="3">
    <source>
        <dbReference type="PROSITE" id="PS51831"/>
    </source>
</evidence>
<evidence type="ECO:0000313" key="5">
    <source>
        <dbReference type="EMBL" id="OGY43280.1"/>
    </source>
</evidence>
<dbReference type="Gene3D" id="3.30.460.10">
    <property type="entry name" value="Beta Polymerase, domain 2"/>
    <property type="match status" value="1"/>
</dbReference>
<comment type="function">
    <text evidence="2">In eubacteria ppGpp (guanosine 3'-diphosphate 5'-diphosphate) is a mediator of the stringent response that coordinates a variety of cellular activities in response to changes in nutritional abundance.</text>
</comment>
<dbReference type="FunFam" id="3.30.460.10:FF:000001">
    <property type="entry name" value="GTP pyrophosphokinase RelA"/>
    <property type="match status" value="1"/>
</dbReference>
<dbReference type="InterPro" id="IPR012676">
    <property type="entry name" value="TGS-like"/>
</dbReference>
<dbReference type="Pfam" id="PF02824">
    <property type="entry name" value="TGS"/>
    <property type="match status" value="1"/>
</dbReference>
<comment type="pathway">
    <text evidence="1">Purine metabolism.</text>
</comment>
<dbReference type="GO" id="GO:0015969">
    <property type="term" value="P:guanosine tetraphosphate metabolic process"/>
    <property type="evidence" value="ECO:0007669"/>
    <property type="project" value="InterPro"/>
</dbReference>
<dbReference type="Pfam" id="PF13328">
    <property type="entry name" value="HD_4"/>
    <property type="match status" value="1"/>
</dbReference>
<evidence type="ECO:0008006" key="7">
    <source>
        <dbReference type="Google" id="ProtNLM"/>
    </source>
</evidence>
<gene>
    <name evidence="5" type="ORF">A2729_02435</name>
</gene>
<dbReference type="Gene3D" id="1.10.3210.10">
    <property type="entry name" value="Hypothetical protein af1432"/>
    <property type="match status" value="1"/>
</dbReference>
<dbReference type="InterPro" id="IPR033655">
    <property type="entry name" value="TGS_RelA/SpoT"/>
</dbReference>
<dbReference type="InterPro" id="IPR043519">
    <property type="entry name" value="NT_sf"/>
</dbReference>
<dbReference type="InterPro" id="IPR012675">
    <property type="entry name" value="Beta-grasp_dom_sf"/>
</dbReference>
<organism evidence="5 6">
    <name type="scientific">Candidatus Buchananbacteria bacterium RIFCSPHIGHO2_01_FULL_39_14</name>
    <dbReference type="NCBI Taxonomy" id="1797532"/>
    <lineage>
        <taxon>Bacteria</taxon>
        <taxon>Candidatus Buchananiibacteriota</taxon>
    </lineage>
</organism>
<accession>A0A1G1XUL1</accession>
<dbReference type="STRING" id="1797532.A2729_02435"/>
<dbReference type="CDD" id="cd05399">
    <property type="entry name" value="NT_Rel-Spo_like"/>
    <property type="match status" value="1"/>
</dbReference>
<dbReference type="InterPro" id="IPR006674">
    <property type="entry name" value="HD_domain"/>
</dbReference>
<dbReference type="SUPFAM" id="SSF109604">
    <property type="entry name" value="HD-domain/PDEase-like"/>
    <property type="match status" value="1"/>
</dbReference>
<dbReference type="InterPro" id="IPR003607">
    <property type="entry name" value="HD/PDEase_dom"/>
</dbReference>
<dbReference type="GO" id="GO:0005886">
    <property type="term" value="C:plasma membrane"/>
    <property type="evidence" value="ECO:0007669"/>
    <property type="project" value="TreeGrafter"/>
</dbReference>
<dbReference type="FunFam" id="3.10.20.30:FF:000002">
    <property type="entry name" value="GTP pyrophosphokinase (RelA/SpoT)"/>
    <property type="match status" value="1"/>
</dbReference>
<dbReference type="PANTHER" id="PTHR21262">
    <property type="entry name" value="GUANOSINE-3',5'-BIS DIPHOSPHATE 3'-PYROPHOSPHOHYDROLASE"/>
    <property type="match status" value="1"/>
</dbReference>
<dbReference type="AlphaFoldDB" id="A0A1G1XUL1"/>
<dbReference type="PROSITE" id="PS51831">
    <property type="entry name" value="HD"/>
    <property type="match status" value="1"/>
</dbReference>
<dbReference type="SUPFAM" id="SSF81301">
    <property type="entry name" value="Nucleotidyltransferase"/>
    <property type="match status" value="1"/>
</dbReference>
<evidence type="ECO:0000256" key="2">
    <source>
        <dbReference type="RuleBase" id="RU003847"/>
    </source>
</evidence>
<evidence type="ECO:0000313" key="6">
    <source>
        <dbReference type="Proteomes" id="UP000178930"/>
    </source>
</evidence>
<dbReference type="Gene3D" id="3.10.20.30">
    <property type="match status" value="1"/>
</dbReference>
<dbReference type="SMART" id="SM00471">
    <property type="entry name" value="HDc"/>
    <property type="match status" value="1"/>
</dbReference>
<dbReference type="CDD" id="cd00077">
    <property type="entry name" value="HDc"/>
    <property type="match status" value="1"/>
</dbReference>
<evidence type="ECO:0000256" key="1">
    <source>
        <dbReference type="ARBA" id="ARBA00025704"/>
    </source>
</evidence>
<proteinExistence type="inferred from homology"/>
<dbReference type="PROSITE" id="PS51880">
    <property type="entry name" value="TGS"/>
    <property type="match status" value="1"/>
</dbReference>
<evidence type="ECO:0000259" key="4">
    <source>
        <dbReference type="PROSITE" id="PS51880"/>
    </source>
</evidence>
<dbReference type="NCBIfam" id="TIGR00691">
    <property type="entry name" value="spoT_relA"/>
    <property type="match status" value="1"/>
</dbReference>
<dbReference type="Pfam" id="PF04607">
    <property type="entry name" value="RelA_SpoT"/>
    <property type="match status" value="1"/>
</dbReference>
<dbReference type="InterPro" id="IPR004095">
    <property type="entry name" value="TGS"/>
</dbReference>
<sequence length="481" mass="55404">MSLLPNFRRHKIAYDLDLIHLAYDYAQQAHEGQLRRSGEPYINHPLGTAITLAKMGMDQETIIAGLLHDIPEDTNYSLVDVEKNFGSEVANLVTGITKLGVIKYRGMERYAENLRNMFISMAQDIRIILIKMADRLYNLKTLSALPAEKQKRIAQESLEIYAPIANRLGMGQIKGELEDLAFPYVYPKDYDWIKKEIMPKIAKEKEHIERVIKIIRKELTEEKIKIISLHGRQKRLYSLYQKLKKPAYDGDLTKIHDLVALRIIVPTVADCYHALGVIHRHWKPLPGRIKDYIAQPKPNGYQSLHTTVFCDEGKIVEFQIRTAQMHQQAEYGIAAHWHYKEMAGRPKKISDKGYTLPKKFAWIQELVNWQKKIHDHQQYLKSLTIDFFRNRIFVFTPKGDVIDLPEDATPVDFAYHVHSWIGDHCAGAKINGQMSRLDGTLKNGDVVEIITDKNRKGPSRDWLNFVKTSAAKARIKTASIK</sequence>
<dbReference type="FunFam" id="1.10.3210.10:FF:000001">
    <property type="entry name" value="GTP pyrophosphokinase RelA"/>
    <property type="match status" value="1"/>
</dbReference>
<comment type="caution">
    <text evidence="5">The sequence shown here is derived from an EMBL/GenBank/DDBJ whole genome shotgun (WGS) entry which is preliminary data.</text>
</comment>
<dbReference type="PANTHER" id="PTHR21262:SF31">
    <property type="entry name" value="GTP PYROPHOSPHOKINASE"/>
    <property type="match status" value="1"/>
</dbReference>
<dbReference type="InterPro" id="IPR004811">
    <property type="entry name" value="RelA/Spo_fam"/>
</dbReference>
<dbReference type="SUPFAM" id="SSF81271">
    <property type="entry name" value="TGS-like"/>
    <property type="match status" value="1"/>
</dbReference>
<dbReference type="EMBL" id="MHIB01000039">
    <property type="protein sequence ID" value="OGY43280.1"/>
    <property type="molecule type" value="Genomic_DNA"/>
</dbReference>